<keyword evidence="2" id="KW-1185">Reference proteome</keyword>
<dbReference type="AlphaFoldDB" id="A0A2A6CPJ4"/>
<dbReference type="Proteomes" id="UP000005239">
    <property type="component" value="Unassembled WGS sequence"/>
</dbReference>
<gene>
    <name evidence="1" type="primary">WBGene00099557</name>
</gene>
<sequence>MQVIAVIALLAACAFASERHQKRQFVYGYPAAAVGYTGLASYGYGYNAATLGYGYPAYHVIGKRSVDEHARFKRQVLVGAAYPSYGLATGYGYGIASYGYGYPAYGYPAYSGLVYGRKKSSTDEHSNAKRQVLVGAAYPSNRTIPNRILYPAYSIDLILASTIFNVLTVVALLSATALAAETHQKRQVFVGAAYPSYGLSTYGYGLGLSSYSYGYPAATLAYGYPSYPAYSGIVYGRKKRSTDEASRAKRQVFVGAAYPSYGLSTYGYGLGVSTYGYGYPAATLAYGYPSVGYPTYGYSGLVYGKK</sequence>
<protein>
    <submittedName>
        <fullName evidence="1">Uncharacterized protein</fullName>
    </submittedName>
</protein>
<evidence type="ECO:0000313" key="2">
    <source>
        <dbReference type="Proteomes" id="UP000005239"/>
    </source>
</evidence>
<organism evidence="1 2">
    <name type="scientific">Pristionchus pacificus</name>
    <name type="common">Parasitic nematode worm</name>
    <dbReference type="NCBI Taxonomy" id="54126"/>
    <lineage>
        <taxon>Eukaryota</taxon>
        <taxon>Metazoa</taxon>
        <taxon>Ecdysozoa</taxon>
        <taxon>Nematoda</taxon>
        <taxon>Chromadorea</taxon>
        <taxon>Rhabditida</taxon>
        <taxon>Rhabditina</taxon>
        <taxon>Diplogasteromorpha</taxon>
        <taxon>Diplogasteroidea</taxon>
        <taxon>Neodiplogasteridae</taxon>
        <taxon>Pristionchus</taxon>
    </lineage>
</organism>
<reference evidence="1" key="2">
    <citation type="submission" date="2022-06" db="UniProtKB">
        <authorList>
            <consortium name="EnsemblMetazoa"/>
        </authorList>
    </citation>
    <scope>IDENTIFICATION</scope>
    <source>
        <strain evidence="1">PS312</strain>
    </source>
</reference>
<reference evidence="2" key="1">
    <citation type="journal article" date="2008" name="Nat. Genet.">
        <title>The Pristionchus pacificus genome provides a unique perspective on nematode lifestyle and parasitism.</title>
        <authorList>
            <person name="Dieterich C."/>
            <person name="Clifton S.W."/>
            <person name="Schuster L.N."/>
            <person name="Chinwalla A."/>
            <person name="Delehaunty K."/>
            <person name="Dinkelacker I."/>
            <person name="Fulton L."/>
            <person name="Fulton R."/>
            <person name="Godfrey J."/>
            <person name="Minx P."/>
            <person name="Mitreva M."/>
            <person name="Roeseler W."/>
            <person name="Tian H."/>
            <person name="Witte H."/>
            <person name="Yang S.P."/>
            <person name="Wilson R.K."/>
            <person name="Sommer R.J."/>
        </authorList>
    </citation>
    <scope>NUCLEOTIDE SEQUENCE [LARGE SCALE GENOMIC DNA]</scope>
    <source>
        <strain evidence="2">PS312</strain>
    </source>
</reference>
<name>A0A2A6CPJ4_PRIPA</name>
<accession>A0A2A6CPJ4</accession>
<dbReference type="EnsemblMetazoa" id="PPA10003.1">
    <property type="protein sequence ID" value="PPA10003.1"/>
    <property type="gene ID" value="WBGene00099557"/>
</dbReference>
<accession>A0A8R1YGE4</accession>
<proteinExistence type="predicted"/>
<evidence type="ECO:0000313" key="1">
    <source>
        <dbReference type="EnsemblMetazoa" id="PPA10003.1"/>
    </source>
</evidence>